<organism evidence="1 2">
    <name type="scientific">Haematococcus lacustris</name>
    <name type="common">Green alga</name>
    <name type="synonym">Haematococcus pluvialis</name>
    <dbReference type="NCBI Taxonomy" id="44745"/>
    <lineage>
        <taxon>Eukaryota</taxon>
        <taxon>Viridiplantae</taxon>
        <taxon>Chlorophyta</taxon>
        <taxon>core chlorophytes</taxon>
        <taxon>Chlorophyceae</taxon>
        <taxon>CS clade</taxon>
        <taxon>Chlamydomonadales</taxon>
        <taxon>Haematococcaceae</taxon>
        <taxon>Haematococcus</taxon>
    </lineage>
</organism>
<name>A0A699YR71_HAELA</name>
<accession>A0A699YR71</accession>
<dbReference type="AlphaFoldDB" id="A0A699YR71"/>
<proteinExistence type="predicted"/>
<protein>
    <submittedName>
        <fullName evidence="1">Uncharacterized protein</fullName>
    </submittedName>
</protein>
<sequence>MAIEDSCSCKAHHIKLDTKAIYGLMRTAGMLPANITSFNTFRNGVAGPRVSEARRNTQQWNDSIKLQLGLYGTQEKVLEHYFHELEEEAAIMS</sequence>
<dbReference type="Proteomes" id="UP000485058">
    <property type="component" value="Unassembled WGS sequence"/>
</dbReference>
<dbReference type="EMBL" id="BLLF01000232">
    <property type="protein sequence ID" value="GFH09416.1"/>
    <property type="molecule type" value="Genomic_DNA"/>
</dbReference>
<evidence type="ECO:0000313" key="1">
    <source>
        <dbReference type="EMBL" id="GFH09416.1"/>
    </source>
</evidence>
<gene>
    <name evidence="1" type="ORF">HaLaN_04548</name>
</gene>
<feature type="non-terminal residue" evidence="1">
    <location>
        <position position="1"/>
    </location>
</feature>
<reference evidence="1 2" key="1">
    <citation type="submission" date="2020-02" db="EMBL/GenBank/DDBJ databases">
        <title>Draft genome sequence of Haematococcus lacustris strain NIES-144.</title>
        <authorList>
            <person name="Morimoto D."/>
            <person name="Nakagawa S."/>
            <person name="Yoshida T."/>
            <person name="Sawayama S."/>
        </authorList>
    </citation>
    <scope>NUCLEOTIDE SEQUENCE [LARGE SCALE GENOMIC DNA]</scope>
    <source>
        <strain evidence="1 2">NIES-144</strain>
    </source>
</reference>
<comment type="caution">
    <text evidence="1">The sequence shown here is derived from an EMBL/GenBank/DDBJ whole genome shotgun (WGS) entry which is preliminary data.</text>
</comment>
<keyword evidence="2" id="KW-1185">Reference proteome</keyword>
<evidence type="ECO:0000313" key="2">
    <source>
        <dbReference type="Proteomes" id="UP000485058"/>
    </source>
</evidence>